<dbReference type="InterPro" id="IPR049192">
    <property type="entry name" value="DUF4246_C"/>
</dbReference>
<dbReference type="Proteomes" id="UP000030762">
    <property type="component" value="Unassembled WGS sequence"/>
</dbReference>
<dbReference type="Pfam" id="PF12796">
    <property type="entry name" value="Ank_2"/>
    <property type="match status" value="2"/>
</dbReference>
<dbReference type="RefSeq" id="XP_008613046.1">
    <property type="nucleotide sequence ID" value="XM_008614824.1"/>
</dbReference>
<evidence type="ECO:0000259" key="2">
    <source>
        <dbReference type="Pfam" id="PF14033"/>
    </source>
</evidence>
<dbReference type="PANTHER" id="PTHR46586:SF3">
    <property type="entry name" value="ANKYRIN REPEAT-CONTAINING PROTEIN"/>
    <property type="match status" value="1"/>
</dbReference>
<evidence type="ECO:0000313" key="3">
    <source>
        <dbReference type="EMBL" id="EQC33406.1"/>
    </source>
</evidence>
<dbReference type="InterPro" id="IPR036770">
    <property type="entry name" value="Ankyrin_rpt-contain_sf"/>
</dbReference>
<proteinExistence type="predicted"/>
<dbReference type="Pfam" id="PF13637">
    <property type="entry name" value="Ank_4"/>
    <property type="match status" value="1"/>
</dbReference>
<dbReference type="Gene3D" id="1.25.40.20">
    <property type="entry name" value="Ankyrin repeat-containing domain"/>
    <property type="match status" value="5"/>
</dbReference>
<dbReference type="eggNOG" id="KOG4177">
    <property type="taxonomic scope" value="Eukaryota"/>
</dbReference>
<feature type="domain" description="DUF4246" evidence="2">
    <location>
        <begin position="511"/>
        <end position="900"/>
    </location>
</feature>
<gene>
    <name evidence="3" type="ORF">SDRG_08921</name>
</gene>
<feature type="repeat" description="ANK" evidence="1">
    <location>
        <begin position="104"/>
        <end position="136"/>
    </location>
</feature>
<sequence length="1566" mass="172625">MTFEVASSKSACQLLVDAFRNGSIPLDLDLDSVLDDFGGSTPLHVAVMASNVAVLEEILSRVLDINVRNRVGKTALAVAVAHDDRDSVDCLLAHGALLNTRDHNKMSPLHDAIRSHKTEMALRLIAAGADVDEVATGNHTLLHVASASTSDELATTIIPALLDAGANIQDAIKPGFCQVGSTRIKVDRMRLFLAHGARFADMPPIHNQTMVANPAYVQLYLEQGGNPNKQDSPSVEPLLTTALRKCSLEAVELLAPVADVNFTEQPPAYVYRHATLLHTCDPWVQVAPLGQAIWHNLDTSLLKQLLDHASAQPPSYYANALKMALHCKSASNVAMLASKVDLTSECFLLDAVQNPDYVTLLLTLGADANRRDQHGRPPLLGACQPLFEASARILLPHTTNSIVRDGFPPLFESVATYGLRGLARDLARTVLPPAPTTTMSQFYWQPCLERDGRLMPASDWGWLPQGVNASAYSKLELEYMAALCTLLDKPFWWTKETLPSLPPGVSICDTDIIHGELQVIRDEFVRPLGLVPNTTRGVYHADDALSVDLLSSLSQLLTPLEVDASWDDNVLEVVDPAMHGAVYGQSRFNLHPHNMRVGTSTSATVQHEMPPSTTLTDAACPHLQMLPTPVTWDASLRQVTLESYINNIHPSQSALYAVLAETLSTVLPLLDAARWVPRKDSRRIRLGGGHENELRLLRDAYLKHHGLDPSTTVLQKTLRAFKKTQGPITSQLQPAPPTLDAVKRFWKDYVPRFDDDDGSWRLPSKPQSHQVLCHVQCLRATPEAPAMTTVWRRGSGATNEAVQFTAVALYGADNVSLRIEFRETYEKADFGPHKRNPAIEVLLSDSIAERVSQDTGFVTLRPGRLLLIRSSAAYRIHLQSGNSSREGVAKLLSWSFVRPTRFASLPYLQRYPHPTTKLPHHALFVSPRVYDRALALHLSIVEGDVALVQRWLRWDPSLCTAATLELAAAASQGPILRLLLDQFPALATAKMMDLVAMAGDLALLIWLHEAGAVCTSAAMDGAAMNGHGDIVAFLHSARTEGCTIAAATAAAVHGHASIVRFLLERRTEGVQPSLRFEVPHGEHTTHSVSGNTYLEVVDLVAASVKLTDAAFKVIVEKAGLAALQHVHTCGYLKKMTKPLLELAVTKQDHEMLRYVLDCIDQENPRAPSDVEWLPPDAPYEHVSMRSLRDGPSPFDRWEHCKVMELAALNGDMTSLKLLHKSRLRVGSSRAIVYAAYRGHMDVLEWLHKHRRDDCDQDAMALAAARGHYDVVRWLHEVYGLWRTHAALATAAYTGHLPMVTYLLDVPTGGVDTWTDSSDENSGLGAILPDRDGDLGGFYSDYVRGSAAYWAASQGHLEILQLLVARGHEVPSTATNEAVENGHLHTVRYLHEEFDQRCSRRSIVDAVVKHHVDVVAYVLSHHCWQLASSVLVDDRSEISLHMLLVATARSGRLDILELVGGAFPVHLPTELPRRVSERMMIRAASYGHLDMLHHLHTVCGFGWTSVVQEAAIRRGRKKVLRYLSTLGPADTSVYDVDDRGLWREMSDFIVSMTVVDGQWRAQPMYID</sequence>
<dbReference type="STRING" id="1156394.T0QFB8"/>
<dbReference type="SUPFAM" id="SSF48403">
    <property type="entry name" value="Ankyrin repeat"/>
    <property type="match status" value="3"/>
</dbReference>
<dbReference type="PANTHER" id="PTHR46586">
    <property type="entry name" value="ANKYRIN REPEAT-CONTAINING PROTEIN"/>
    <property type="match status" value="1"/>
</dbReference>
<dbReference type="SMART" id="SM00248">
    <property type="entry name" value="ANK"/>
    <property type="match status" value="9"/>
</dbReference>
<feature type="repeat" description="ANK" evidence="1">
    <location>
        <begin position="71"/>
        <end position="103"/>
    </location>
</feature>
<dbReference type="InterPro" id="IPR002110">
    <property type="entry name" value="Ankyrin_rpt"/>
</dbReference>
<dbReference type="InParanoid" id="T0QFB8"/>
<evidence type="ECO:0000313" key="4">
    <source>
        <dbReference type="Proteomes" id="UP000030762"/>
    </source>
</evidence>
<dbReference type="PROSITE" id="PS50088">
    <property type="entry name" value="ANK_REPEAT"/>
    <property type="match status" value="3"/>
</dbReference>
<dbReference type="GeneID" id="19949648"/>
<feature type="repeat" description="ANK" evidence="1">
    <location>
        <begin position="38"/>
        <end position="70"/>
    </location>
</feature>
<name>T0QFB8_SAPDV</name>
<reference evidence="3 4" key="1">
    <citation type="submission" date="2012-04" db="EMBL/GenBank/DDBJ databases">
        <title>The Genome Sequence of Saprolegnia declina VS20.</title>
        <authorList>
            <consortium name="The Broad Institute Genome Sequencing Platform"/>
            <person name="Russ C."/>
            <person name="Nusbaum C."/>
            <person name="Tyler B."/>
            <person name="van West P."/>
            <person name="Dieguez-Uribeondo J."/>
            <person name="de Bruijn I."/>
            <person name="Tripathy S."/>
            <person name="Jiang R."/>
            <person name="Young S.K."/>
            <person name="Zeng Q."/>
            <person name="Gargeya S."/>
            <person name="Fitzgerald M."/>
            <person name="Haas B."/>
            <person name="Abouelleil A."/>
            <person name="Alvarado L."/>
            <person name="Arachchi H.M."/>
            <person name="Berlin A."/>
            <person name="Chapman S.B."/>
            <person name="Goldberg J."/>
            <person name="Griggs A."/>
            <person name="Gujja S."/>
            <person name="Hansen M."/>
            <person name="Howarth C."/>
            <person name="Imamovic A."/>
            <person name="Larimer J."/>
            <person name="McCowen C."/>
            <person name="Montmayeur A."/>
            <person name="Murphy C."/>
            <person name="Neiman D."/>
            <person name="Pearson M."/>
            <person name="Priest M."/>
            <person name="Roberts A."/>
            <person name="Saif S."/>
            <person name="Shea T."/>
            <person name="Sisk P."/>
            <person name="Sykes S."/>
            <person name="Wortman J."/>
            <person name="Nusbaum C."/>
            <person name="Birren B."/>
        </authorList>
    </citation>
    <scope>NUCLEOTIDE SEQUENCE [LARGE SCALE GENOMIC DNA]</scope>
    <source>
        <strain evidence="3 4">VS20</strain>
    </source>
</reference>
<accession>T0QFB8</accession>
<dbReference type="Pfam" id="PF14033">
    <property type="entry name" value="DUF4246"/>
    <property type="match status" value="1"/>
</dbReference>
<keyword evidence="4" id="KW-1185">Reference proteome</keyword>
<dbReference type="InterPro" id="IPR052050">
    <property type="entry name" value="SecEffector_AnkRepeat"/>
</dbReference>
<dbReference type="VEuPathDB" id="FungiDB:SDRG_08921"/>
<dbReference type="PROSITE" id="PS50297">
    <property type="entry name" value="ANK_REP_REGION"/>
    <property type="match status" value="3"/>
</dbReference>
<dbReference type="OrthoDB" id="194358at2759"/>
<protein>
    <recommendedName>
        <fullName evidence="2">DUF4246 domain-containing protein</fullName>
    </recommendedName>
</protein>
<organism evidence="3 4">
    <name type="scientific">Saprolegnia diclina (strain VS20)</name>
    <dbReference type="NCBI Taxonomy" id="1156394"/>
    <lineage>
        <taxon>Eukaryota</taxon>
        <taxon>Sar</taxon>
        <taxon>Stramenopiles</taxon>
        <taxon>Oomycota</taxon>
        <taxon>Saprolegniomycetes</taxon>
        <taxon>Saprolegniales</taxon>
        <taxon>Saprolegniaceae</taxon>
        <taxon>Saprolegnia</taxon>
    </lineage>
</organism>
<dbReference type="EMBL" id="JH767159">
    <property type="protein sequence ID" value="EQC33406.1"/>
    <property type="molecule type" value="Genomic_DNA"/>
</dbReference>
<keyword evidence="1" id="KW-0040">ANK repeat</keyword>
<evidence type="ECO:0000256" key="1">
    <source>
        <dbReference type="PROSITE-ProRule" id="PRU00023"/>
    </source>
</evidence>